<evidence type="ECO:0000256" key="1">
    <source>
        <dbReference type="SAM" id="MobiDB-lite"/>
    </source>
</evidence>
<name>A0ABM1TPL9_LIMPO</name>
<sequence>MVGVFSYSIRLVIFQCAMGMKIVNINSAETNQISDIQLQDTWKTQSTQNGIENMETLQILFSEHSYKGNVSSTPKENGLGRATEDVITSSLSTPSSTTAYSCITNKDCVIYNHAWCFSNRCLCKTGYVWSSKRDNCLETDTRNYNVIMTGVAISAVVLILLFSGCYMKRSVSSYYSSPVNQDSSSTDSPLPTVSGTTSDSFRDLAALDKPPTYDEFLSYRLRSQPHIPEDLPPPSYEESFVSVSSTASSSPLVDGSHDGLCQSL</sequence>
<keyword evidence="2" id="KW-0812">Transmembrane</keyword>
<organism evidence="3 4">
    <name type="scientific">Limulus polyphemus</name>
    <name type="common">Atlantic horseshoe crab</name>
    <dbReference type="NCBI Taxonomy" id="6850"/>
    <lineage>
        <taxon>Eukaryota</taxon>
        <taxon>Metazoa</taxon>
        <taxon>Ecdysozoa</taxon>
        <taxon>Arthropoda</taxon>
        <taxon>Chelicerata</taxon>
        <taxon>Merostomata</taxon>
        <taxon>Xiphosura</taxon>
        <taxon>Limulidae</taxon>
        <taxon>Limulus</taxon>
    </lineage>
</organism>
<feature type="transmembrane region" description="Helical" evidence="2">
    <location>
        <begin position="146"/>
        <end position="167"/>
    </location>
</feature>
<protein>
    <submittedName>
        <fullName evidence="4">Uncharacterized protein LOC111089495</fullName>
    </submittedName>
</protein>
<accession>A0ABM1TPL9</accession>
<keyword evidence="2" id="KW-1133">Transmembrane helix</keyword>
<dbReference type="RefSeq" id="XP_022257825.1">
    <property type="nucleotide sequence ID" value="XM_022402117.1"/>
</dbReference>
<gene>
    <name evidence="4" type="primary">LOC111089495</name>
</gene>
<evidence type="ECO:0000313" key="4">
    <source>
        <dbReference type="RefSeq" id="XP_022257825.1"/>
    </source>
</evidence>
<evidence type="ECO:0000313" key="3">
    <source>
        <dbReference type="Proteomes" id="UP000694941"/>
    </source>
</evidence>
<evidence type="ECO:0000256" key="2">
    <source>
        <dbReference type="SAM" id="Phobius"/>
    </source>
</evidence>
<dbReference type="Proteomes" id="UP000694941">
    <property type="component" value="Unplaced"/>
</dbReference>
<keyword evidence="2" id="KW-0472">Membrane</keyword>
<reference evidence="4" key="1">
    <citation type="submission" date="2025-08" db="UniProtKB">
        <authorList>
            <consortium name="RefSeq"/>
        </authorList>
    </citation>
    <scope>IDENTIFICATION</scope>
    <source>
        <tissue evidence="4">Muscle</tissue>
    </source>
</reference>
<proteinExistence type="predicted"/>
<feature type="region of interest" description="Disordered" evidence="1">
    <location>
        <begin position="178"/>
        <end position="197"/>
    </location>
</feature>
<dbReference type="GeneID" id="111089495"/>
<keyword evidence="3" id="KW-1185">Reference proteome</keyword>